<dbReference type="EMBL" id="MN740132">
    <property type="protein sequence ID" value="QHT89031.1"/>
    <property type="molecule type" value="Genomic_DNA"/>
</dbReference>
<proteinExistence type="predicted"/>
<feature type="region of interest" description="Disordered" evidence="1">
    <location>
        <begin position="172"/>
        <end position="197"/>
    </location>
</feature>
<protein>
    <submittedName>
        <fullName evidence="2">Uncharacterized protein</fullName>
    </submittedName>
</protein>
<feature type="compositionally biased region" description="Basic and acidic residues" evidence="1">
    <location>
        <begin position="176"/>
        <end position="185"/>
    </location>
</feature>
<organism evidence="2">
    <name type="scientific">viral metagenome</name>
    <dbReference type="NCBI Taxonomy" id="1070528"/>
    <lineage>
        <taxon>unclassified sequences</taxon>
        <taxon>metagenomes</taxon>
        <taxon>organismal metagenomes</taxon>
    </lineage>
</organism>
<sequence>MAFTRFHDDPARVAKQLQQQTDQGRWAIDVPGNGDKPCFMMDPQIIPQKWGGNLWTKSIDIQSSLLGIDRPLTRDCMKSKYERKVLGASPIVYPECDTLTTDQSRVTAPAWMYRDLPQDHSYILPENPQAHTEMHFRNNVSTRILEKDNFRRDTVCPENNQEYTKLILNANKSNSKKGENKKQVNKEGFSNNIYNNNMSNVGKNVNIEYASRQFDALNGTYKKHLR</sequence>
<evidence type="ECO:0000313" key="2">
    <source>
        <dbReference type="EMBL" id="QHT89031.1"/>
    </source>
</evidence>
<reference evidence="2" key="1">
    <citation type="journal article" date="2020" name="Nature">
        <title>Giant virus diversity and host interactions through global metagenomics.</title>
        <authorList>
            <person name="Schulz F."/>
            <person name="Roux S."/>
            <person name="Paez-Espino D."/>
            <person name="Jungbluth S."/>
            <person name="Walsh D.A."/>
            <person name="Denef V.J."/>
            <person name="McMahon K.D."/>
            <person name="Konstantinidis K.T."/>
            <person name="Eloe-Fadrosh E.A."/>
            <person name="Kyrpides N.C."/>
            <person name="Woyke T."/>
        </authorList>
    </citation>
    <scope>NUCLEOTIDE SEQUENCE</scope>
    <source>
        <strain evidence="2">GVMAG-M-3300023184-51</strain>
    </source>
</reference>
<accession>A0A6C0I7R5</accession>
<evidence type="ECO:0000256" key="1">
    <source>
        <dbReference type="SAM" id="MobiDB-lite"/>
    </source>
</evidence>
<dbReference type="AlphaFoldDB" id="A0A6C0I7R5"/>
<name>A0A6C0I7R5_9ZZZZ</name>